<organism evidence="2 3">
    <name type="scientific">Cystobacter fuscus</name>
    <dbReference type="NCBI Taxonomy" id="43"/>
    <lineage>
        <taxon>Bacteria</taxon>
        <taxon>Pseudomonadati</taxon>
        <taxon>Myxococcota</taxon>
        <taxon>Myxococcia</taxon>
        <taxon>Myxococcales</taxon>
        <taxon>Cystobacterineae</taxon>
        <taxon>Archangiaceae</taxon>
        <taxon>Cystobacter</taxon>
    </lineage>
</organism>
<dbReference type="EMBL" id="CP022098">
    <property type="protein sequence ID" value="ATB37995.1"/>
    <property type="molecule type" value="Genomic_DNA"/>
</dbReference>
<dbReference type="RefSeq" id="WP_232537621.1">
    <property type="nucleotide sequence ID" value="NZ_CP022098.1"/>
</dbReference>
<evidence type="ECO:0008006" key="4">
    <source>
        <dbReference type="Google" id="ProtNLM"/>
    </source>
</evidence>
<dbReference type="AlphaFoldDB" id="A0A250J1Z1"/>
<reference evidence="2 3" key="1">
    <citation type="submission" date="2017-06" db="EMBL/GenBank/DDBJ databases">
        <title>Sequencing and comparative analysis of myxobacterial genomes.</title>
        <authorList>
            <person name="Rupp O."/>
            <person name="Goesmann A."/>
            <person name="Sogaard-Andersen L."/>
        </authorList>
    </citation>
    <scope>NUCLEOTIDE SEQUENCE [LARGE SCALE GENOMIC DNA]</scope>
    <source>
        <strain evidence="2 3">DSM 52655</strain>
    </source>
</reference>
<protein>
    <recommendedName>
        <fullName evidence="4">Lipoprotein</fullName>
    </recommendedName>
</protein>
<proteinExistence type="predicted"/>
<evidence type="ECO:0000313" key="3">
    <source>
        <dbReference type="Proteomes" id="UP000217257"/>
    </source>
</evidence>
<feature type="signal peptide" evidence="1">
    <location>
        <begin position="1"/>
        <end position="21"/>
    </location>
</feature>
<gene>
    <name evidence="2" type="ORF">CYFUS_003421</name>
</gene>
<dbReference type="KEGG" id="cfus:CYFUS_003421"/>
<feature type="chain" id="PRO_5013326994" description="Lipoprotein" evidence="1">
    <location>
        <begin position="22"/>
        <end position="517"/>
    </location>
</feature>
<keyword evidence="1" id="KW-0732">Signal</keyword>
<evidence type="ECO:0000313" key="2">
    <source>
        <dbReference type="EMBL" id="ATB37995.1"/>
    </source>
</evidence>
<dbReference type="Proteomes" id="UP000217257">
    <property type="component" value="Chromosome"/>
</dbReference>
<sequence length="517" mass="57937">MRVIVAMLAVVAVLEAGHARAAAPVEPGKVFAGQNGELVTAIPLSPADEKKAIVLVQGTDSELDGKVLPYDVETSGQDVRYVTQLHGRRYVTLYLLATGSRRNYYVNVPGRRDDTVVTFDDARTRALKGEEVYALHQKQKSQGVLTRLMAFDRKGEEAEVERALAASVKRMNEACGSQTVGLVEWASIPDELIKEYSIASYCEAPLDSLRKLCASAEAKKVVQTRIKEASCRFGDAPAVKVESGRLTWTTAKDASNQEEFATKAFLDTLESTRGQGEKLVARMQLEKTHVCTDGKGHYVLVRPDETHTVQLAYGDGQRFVEVASPPWVLNGHYFLEPRFYHKTMNHSFRGLDMGLYSEVEVDEEKNTCAVRCGERTIPFTWVDGEQKETLVSKATFEPNPQKYVPYALLRDQKGRYYLVERGFKKEEERNFRVSIGPKGNLQVQKMKDVVSDSEGEIFSTKRGDLRLVVQKDLPSLWIENKKRTELRTVPVEENLPLIYNELGVYTGARLGTPCDDQ</sequence>
<accession>A0A250J1Z1</accession>
<evidence type="ECO:0000256" key="1">
    <source>
        <dbReference type="SAM" id="SignalP"/>
    </source>
</evidence>
<name>A0A250J1Z1_9BACT</name>